<dbReference type="GO" id="GO:0008270">
    <property type="term" value="F:zinc ion binding"/>
    <property type="evidence" value="ECO:0007669"/>
    <property type="project" value="UniProtKB-KW"/>
</dbReference>
<keyword evidence="8" id="KW-1185">Reference proteome</keyword>
<dbReference type="InterPro" id="IPR046830">
    <property type="entry name" value="Calmod_bind_M"/>
</dbReference>
<dbReference type="SMART" id="SM00614">
    <property type="entry name" value="ZnF_BED"/>
    <property type="match status" value="2"/>
</dbReference>
<feature type="region of interest" description="Disordered" evidence="5">
    <location>
        <begin position="1"/>
        <end position="24"/>
    </location>
</feature>
<dbReference type="EMBL" id="LRBV02000010">
    <property type="status" value="NOT_ANNOTATED_CDS"/>
    <property type="molecule type" value="Genomic_DNA"/>
</dbReference>
<evidence type="ECO:0000256" key="2">
    <source>
        <dbReference type="ARBA" id="ARBA00022771"/>
    </source>
</evidence>
<dbReference type="GO" id="GO:0006357">
    <property type="term" value="P:regulation of transcription by RNA polymerase II"/>
    <property type="evidence" value="ECO:0007669"/>
    <property type="project" value="TreeGrafter"/>
</dbReference>
<dbReference type="PANTHER" id="PTHR34396:SF22">
    <property type="entry name" value="ZINC FINGER BED DOMAIN-CONTAINING PROTEIN DAYSLEEPER-LIKE"/>
    <property type="match status" value="1"/>
</dbReference>
<dbReference type="InterPro" id="IPR003656">
    <property type="entry name" value="Znf_BED"/>
</dbReference>
<proteinExistence type="predicted"/>
<name>A0A7N2MNA5_QUELO</name>
<dbReference type="AlphaFoldDB" id="A0A7N2MNA5"/>
<protein>
    <recommendedName>
        <fullName evidence="6">BED-type domain-containing protein</fullName>
    </recommendedName>
</protein>
<keyword evidence="3" id="KW-0862">Zinc</keyword>
<evidence type="ECO:0000256" key="3">
    <source>
        <dbReference type="ARBA" id="ARBA00022833"/>
    </source>
</evidence>
<organism evidence="7 8">
    <name type="scientific">Quercus lobata</name>
    <name type="common">Valley oak</name>
    <dbReference type="NCBI Taxonomy" id="97700"/>
    <lineage>
        <taxon>Eukaryota</taxon>
        <taxon>Viridiplantae</taxon>
        <taxon>Streptophyta</taxon>
        <taxon>Embryophyta</taxon>
        <taxon>Tracheophyta</taxon>
        <taxon>Spermatophyta</taxon>
        <taxon>Magnoliopsida</taxon>
        <taxon>eudicotyledons</taxon>
        <taxon>Gunneridae</taxon>
        <taxon>Pentapetalae</taxon>
        <taxon>rosids</taxon>
        <taxon>fabids</taxon>
        <taxon>Fagales</taxon>
        <taxon>Fagaceae</taxon>
        <taxon>Quercus</taxon>
    </lineage>
</organism>
<dbReference type="Pfam" id="PF02892">
    <property type="entry name" value="zf-BED"/>
    <property type="match status" value="2"/>
</dbReference>
<feature type="domain" description="BED-type" evidence="6">
    <location>
        <begin position="90"/>
        <end position="144"/>
    </location>
</feature>
<reference evidence="7" key="2">
    <citation type="submission" date="2021-01" db="UniProtKB">
        <authorList>
            <consortium name="EnsemblPlants"/>
        </authorList>
    </citation>
    <scope>IDENTIFICATION</scope>
</reference>
<dbReference type="Gramene" id="QL10p012842:mrna">
    <property type="protein sequence ID" value="QL10p012842:mrna"/>
    <property type="gene ID" value="QL10p012842"/>
</dbReference>
<dbReference type="PANTHER" id="PTHR34396">
    <property type="entry name" value="OS03G0264950 PROTEIN-RELATED"/>
    <property type="match status" value="1"/>
</dbReference>
<keyword evidence="2 4" id="KW-0863">Zinc-finger</keyword>
<evidence type="ECO:0000256" key="5">
    <source>
        <dbReference type="SAM" id="MobiDB-lite"/>
    </source>
</evidence>
<dbReference type="InterPro" id="IPR036236">
    <property type="entry name" value="Znf_C2H2_sf"/>
</dbReference>
<sequence length="376" mass="41513">MQCPETSAPSPSKIQNEVNSALPTSSKRRRLVSEVWNDFKRVEVDGDYRAICNHCLKHFSGSSKSGTTHLKNHLSRCSAIQSGESSKRRRLVSKVWNDFKRVEVDGECRALCTHCHKHFSGSSKSGTTHLKNHLSRCSAIKSPTLWRMAIPKSTSTSNSAFSIETMTINPILTGCDPDIVEALVCGKEWLENPIRINMLPLVPTRNSWLQILVQLRVLGQVQLKRAPSSANMELMLANLSSISCSEPLPIDCTSLVSKLAPFSANSELMLANHSSTSCPWPLASGHTSFVSEHAPFSANSELMLANHSSTSCAEPLPTVYQNHHPPSLFDEVWRLENIGKDGALHKCLSCESINTVKDFLTLLFIDPARLQNGNIL</sequence>
<evidence type="ECO:0000256" key="4">
    <source>
        <dbReference type="PROSITE-ProRule" id="PRU00027"/>
    </source>
</evidence>
<dbReference type="InParanoid" id="A0A7N2MNA5"/>
<dbReference type="EnsemblPlants" id="QL10p012842:mrna">
    <property type="protein sequence ID" value="QL10p012842:mrna"/>
    <property type="gene ID" value="QL10p012842"/>
</dbReference>
<accession>A0A7N2MNA5</accession>
<dbReference type="GO" id="GO:1990837">
    <property type="term" value="F:sequence-specific double-stranded DNA binding"/>
    <property type="evidence" value="ECO:0007669"/>
    <property type="project" value="TreeGrafter"/>
</dbReference>
<dbReference type="Pfam" id="PF20451">
    <property type="entry name" value="Calmod_bind_M"/>
    <property type="match status" value="1"/>
</dbReference>
<dbReference type="PROSITE" id="PS50808">
    <property type="entry name" value="ZF_BED"/>
    <property type="match status" value="2"/>
</dbReference>
<evidence type="ECO:0000313" key="8">
    <source>
        <dbReference type="Proteomes" id="UP000594261"/>
    </source>
</evidence>
<evidence type="ECO:0000259" key="6">
    <source>
        <dbReference type="PROSITE" id="PS50808"/>
    </source>
</evidence>
<keyword evidence="1" id="KW-0479">Metal-binding</keyword>
<dbReference type="Proteomes" id="UP000594261">
    <property type="component" value="Chromosome 10"/>
</dbReference>
<dbReference type="GO" id="GO:0005634">
    <property type="term" value="C:nucleus"/>
    <property type="evidence" value="ECO:0007669"/>
    <property type="project" value="TreeGrafter"/>
</dbReference>
<feature type="domain" description="BED-type" evidence="6">
    <location>
        <begin position="30"/>
        <end position="95"/>
    </location>
</feature>
<dbReference type="SUPFAM" id="SSF57667">
    <property type="entry name" value="beta-beta-alpha zinc fingers"/>
    <property type="match status" value="2"/>
</dbReference>
<evidence type="ECO:0000256" key="1">
    <source>
        <dbReference type="ARBA" id="ARBA00022723"/>
    </source>
</evidence>
<evidence type="ECO:0000313" key="7">
    <source>
        <dbReference type="EnsemblPlants" id="QL10p012842:mrna"/>
    </source>
</evidence>
<reference evidence="7 8" key="1">
    <citation type="journal article" date="2016" name="G3 (Bethesda)">
        <title>First Draft Assembly and Annotation of the Genome of a California Endemic Oak Quercus lobata Nee (Fagaceae).</title>
        <authorList>
            <person name="Sork V.L."/>
            <person name="Fitz-Gibbon S.T."/>
            <person name="Puiu D."/>
            <person name="Crepeau M."/>
            <person name="Gugger P.F."/>
            <person name="Sherman R."/>
            <person name="Stevens K."/>
            <person name="Langley C.H."/>
            <person name="Pellegrini M."/>
            <person name="Salzberg S.L."/>
        </authorList>
    </citation>
    <scope>NUCLEOTIDE SEQUENCE [LARGE SCALE GENOMIC DNA]</scope>
    <source>
        <strain evidence="7 8">cv. SW786</strain>
    </source>
</reference>
<dbReference type="InterPro" id="IPR053031">
    <property type="entry name" value="Cuticle_assoc_protein"/>
</dbReference>